<comment type="caution">
    <text evidence="1">The sequence shown here is derived from an EMBL/GenBank/DDBJ whole genome shotgun (WGS) entry which is preliminary data.</text>
</comment>
<gene>
    <name evidence="1" type="ORF">L1049_016841</name>
</gene>
<reference evidence="1 2" key="1">
    <citation type="journal article" date="2024" name="Plant J.">
        <title>Genome sequences and population genomics reveal climatic adaptation and genomic divergence between two closely related sweetgum species.</title>
        <authorList>
            <person name="Xu W.Q."/>
            <person name="Ren C.Q."/>
            <person name="Zhang X.Y."/>
            <person name="Comes H.P."/>
            <person name="Liu X.H."/>
            <person name="Li Y.G."/>
            <person name="Kettle C.J."/>
            <person name="Jalonen R."/>
            <person name="Gaisberger H."/>
            <person name="Ma Y.Z."/>
            <person name="Qiu Y.X."/>
        </authorList>
    </citation>
    <scope>NUCLEOTIDE SEQUENCE [LARGE SCALE GENOMIC DNA]</scope>
    <source>
        <strain evidence="1">Hangzhou</strain>
    </source>
</reference>
<dbReference type="AlphaFoldDB" id="A0AAP0X7T1"/>
<dbReference type="Proteomes" id="UP001415857">
    <property type="component" value="Unassembled WGS sequence"/>
</dbReference>
<protein>
    <submittedName>
        <fullName evidence="1">Uncharacterized protein</fullName>
    </submittedName>
</protein>
<proteinExistence type="predicted"/>
<dbReference type="EMBL" id="JBBPBK010000003">
    <property type="protein sequence ID" value="KAK9288385.1"/>
    <property type="molecule type" value="Genomic_DNA"/>
</dbReference>
<evidence type="ECO:0000313" key="1">
    <source>
        <dbReference type="EMBL" id="KAK9288385.1"/>
    </source>
</evidence>
<name>A0AAP0X7T1_LIQFO</name>
<keyword evidence="2" id="KW-1185">Reference proteome</keyword>
<evidence type="ECO:0000313" key="2">
    <source>
        <dbReference type="Proteomes" id="UP001415857"/>
    </source>
</evidence>
<sequence>MKDNGSEVILCEDICENEDPLTSPIQFTRLIPDSNLCILEADSLTSSKNTHGRIWLSKLHLKFPGACKAMQYNITPENTSKKTNKAIMFLLVKIYRD</sequence>
<organism evidence="1 2">
    <name type="scientific">Liquidambar formosana</name>
    <name type="common">Formosan gum</name>
    <dbReference type="NCBI Taxonomy" id="63359"/>
    <lineage>
        <taxon>Eukaryota</taxon>
        <taxon>Viridiplantae</taxon>
        <taxon>Streptophyta</taxon>
        <taxon>Embryophyta</taxon>
        <taxon>Tracheophyta</taxon>
        <taxon>Spermatophyta</taxon>
        <taxon>Magnoliopsida</taxon>
        <taxon>eudicotyledons</taxon>
        <taxon>Gunneridae</taxon>
        <taxon>Pentapetalae</taxon>
        <taxon>Saxifragales</taxon>
        <taxon>Altingiaceae</taxon>
        <taxon>Liquidambar</taxon>
    </lineage>
</organism>
<accession>A0AAP0X7T1</accession>